<dbReference type="PRINTS" id="PR00344">
    <property type="entry name" value="BCTRLSENSOR"/>
</dbReference>
<dbReference type="EMBL" id="LAZR01066980">
    <property type="protein sequence ID" value="KKK52517.1"/>
    <property type="molecule type" value="Genomic_DNA"/>
</dbReference>
<dbReference type="InterPro" id="IPR036890">
    <property type="entry name" value="HATPase_C_sf"/>
</dbReference>
<evidence type="ECO:0000313" key="7">
    <source>
        <dbReference type="EMBL" id="KKK52517.1"/>
    </source>
</evidence>
<comment type="caution">
    <text evidence="7">The sequence shown here is derived from an EMBL/GenBank/DDBJ whole genome shotgun (WGS) entry which is preliminary data.</text>
</comment>
<dbReference type="PANTHER" id="PTHR43065">
    <property type="entry name" value="SENSOR HISTIDINE KINASE"/>
    <property type="match status" value="1"/>
</dbReference>
<reference evidence="7" key="1">
    <citation type="journal article" date="2015" name="Nature">
        <title>Complex archaea that bridge the gap between prokaryotes and eukaryotes.</title>
        <authorList>
            <person name="Spang A."/>
            <person name="Saw J.H."/>
            <person name="Jorgensen S.L."/>
            <person name="Zaremba-Niedzwiedzka K."/>
            <person name="Martijn J."/>
            <person name="Lind A.E."/>
            <person name="van Eijk R."/>
            <person name="Schleper C."/>
            <person name="Guy L."/>
            <person name="Ettema T.J."/>
        </authorList>
    </citation>
    <scope>NUCLEOTIDE SEQUENCE</scope>
</reference>
<name>A0A0F8W6X0_9ZZZZ</name>
<feature type="non-terminal residue" evidence="7">
    <location>
        <position position="1"/>
    </location>
</feature>
<gene>
    <name evidence="7" type="ORF">LCGC14_3104140</name>
</gene>
<dbReference type="GO" id="GO:0005524">
    <property type="term" value="F:ATP binding"/>
    <property type="evidence" value="ECO:0007669"/>
    <property type="project" value="UniProtKB-KW"/>
</dbReference>
<dbReference type="AlphaFoldDB" id="A0A0F8W6X0"/>
<dbReference type="Gene3D" id="3.30.565.10">
    <property type="entry name" value="Histidine kinase-like ATPase, C-terminal domain"/>
    <property type="match status" value="1"/>
</dbReference>
<evidence type="ECO:0000256" key="5">
    <source>
        <dbReference type="ARBA" id="ARBA00023012"/>
    </source>
</evidence>
<evidence type="ECO:0000259" key="6">
    <source>
        <dbReference type="PROSITE" id="PS50109"/>
    </source>
</evidence>
<evidence type="ECO:0000256" key="1">
    <source>
        <dbReference type="ARBA" id="ARBA00022679"/>
    </source>
</evidence>
<dbReference type="PROSITE" id="PS50109">
    <property type="entry name" value="HIS_KIN"/>
    <property type="match status" value="1"/>
</dbReference>
<dbReference type="GO" id="GO:0016301">
    <property type="term" value="F:kinase activity"/>
    <property type="evidence" value="ECO:0007669"/>
    <property type="project" value="UniProtKB-KW"/>
</dbReference>
<sequence length="58" mass="6327">QIFLPFYTTKEKGKGTGLGMYIVKQIVDQHNGYIILESKIGVGTNVTVGLAVIKDTDN</sequence>
<dbReference type="SUPFAM" id="SSF55874">
    <property type="entry name" value="ATPase domain of HSP90 chaperone/DNA topoisomerase II/histidine kinase"/>
    <property type="match status" value="1"/>
</dbReference>
<evidence type="ECO:0000256" key="4">
    <source>
        <dbReference type="ARBA" id="ARBA00022840"/>
    </source>
</evidence>
<dbReference type="InterPro" id="IPR004358">
    <property type="entry name" value="Sig_transdc_His_kin-like_C"/>
</dbReference>
<organism evidence="7">
    <name type="scientific">marine sediment metagenome</name>
    <dbReference type="NCBI Taxonomy" id="412755"/>
    <lineage>
        <taxon>unclassified sequences</taxon>
        <taxon>metagenomes</taxon>
        <taxon>ecological metagenomes</taxon>
    </lineage>
</organism>
<evidence type="ECO:0000256" key="2">
    <source>
        <dbReference type="ARBA" id="ARBA00022741"/>
    </source>
</evidence>
<dbReference type="GO" id="GO:0000160">
    <property type="term" value="P:phosphorelay signal transduction system"/>
    <property type="evidence" value="ECO:0007669"/>
    <property type="project" value="UniProtKB-KW"/>
</dbReference>
<protein>
    <recommendedName>
        <fullName evidence="6">Histidine kinase domain-containing protein</fullName>
    </recommendedName>
</protein>
<proteinExistence type="predicted"/>
<keyword evidence="5" id="KW-0902">Two-component regulatory system</keyword>
<dbReference type="Pfam" id="PF02518">
    <property type="entry name" value="HATPase_c"/>
    <property type="match status" value="1"/>
</dbReference>
<keyword evidence="1" id="KW-0808">Transferase</keyword>
<evidence type="ECO:0000256" key="3">
    <source>
        <dbReference type="ARBA" id="ARBA00022777"/>
    </source>
</evidence>
<dbReference type="InterPro" id="IPR005467">
    <property type="entry name" value="His_kinase_dom"/>
</dbReference>
<accession>A0A0F8W6X0</accession>
<dbReference type="InterPro" id="IPR003594">
    <property type="entry name" value="HATPase_dom"/>
</dbReference>
<keyword evidence="2" id="KW-0547">Nucleotide-binding</keyword>
<dbReference type="PANTHER" id="PTHR43065:SF46">
    <property type="entry name" value="C4-DICARBOXYLATE TRANSPORT SENSOR PROTEIN DCTB"/>
    <property type="match status" value="1"/>
</dbReference>
<keyword evidence="3" id="KW-0418">Kinase</keyword>
<keyword evidence="4" id="KW-0067">ATP-binding</keyword>
<feature type="domain" description="Histidine kinase" evidence="6">
    <location>
        <begin position="1"/>
        <end position="54"/>
    </location>
</feature>